<sequence length="581" mass="66021">MSGPLRKYKEWDEEDMQQALKSIKEERKAIYSVAKEYNLPQSTLDDRYHERHSEKVGRPTKLTPEDEEALVKYSMYMATKGFPLTSGVMKALAKEVDALSSKERNQKPHFGGKMPGKRWLMGFRRRHPEISLRSPDSLDRARAAMSNAKIVGDHFLKVGELLEENNLQNRPHQIYNADETGMALDAKKSRVIVPTASKRAPSIRSGGRDHISVMSCVSAAGGVVPPMIVFNKALPSGKFSDGGPPGALYASSESGYINKELFEQWYFKIFLPHCHKERPILLVLDQHGSHLSLKVLMSAMEEKIVIYGLPPHTSHFTQPLDVTVFSVLKTKWATTLEALQAVDSRFQARKTTFPRIFASVQDQVFNADKIKAGFKKTGIFPFNEDAIDSVWTDMSTSEGPSAQEGSSGESGEQSSAERSNSETCPSCGHAPNPLIGTLVPEHLQDILRPVNSTTAKQTRRRKLSARVMTHEDIVEELRKKEEDERTKKAKAEERKKKAELTRLQKEAKAKQREDKKRKREMENGDEEKEKELGKEEEEKEEEEKEMDAQKEEEKEQSVECQRDGSKRRRVKKRDSCYDYDY</sequence>
<name>A0A9J7NDR9_BRAFL</name>
<dbReference type="GO" id="GO:0003677">
    <property type="term" value="F:DNA binding"/>
    <property type="evidence" value="ECO:0000318"/>
    <property type="project" value="GO_Central"/>
</dbReference>
<feature type="region of interest" description="Disordered" evidence="2">
    <location>
        <begin position="393"/>
        <end position="436"/>
    </location>
</feature>
<dbReference type="AlphaFoldDB" id="A0A9J7NDR9"/>
<dbReference type="Proteomes" id="UP000001554">
    <property type="component" value="Chromosome 16"/>
</dbReference>
<accession>A0A9J7NDR9</accession>
<proteinExistence type="predicted"/>
<dbReference type="InterPro" id="IPR050863">
    <property type="entry name" value="CenT-Element_Derived"/>
</dbReference>
<dbReference type="OrthoDB" id="10031330at2759"/>
<dbReference type="InterPro" id="IPR004875">
    <property type="entry name" value="DDE_SF_endonuclease_dom"/>
</dbReference>
<dbReference type="InterPro" id="IPR009057">
    <property type="entry name" value="Homeodomain-like_sf"/>
</dbReference>
<dbReference type="SUPFAM" id="SSF46689">
    <property type="entry name" value="Homeodomain-like"/>
    <property type="match status" value="1"/>
</dbReference>
<dbReference type="InterPro" id="IPR006600">
    <property type="entry name" value="HTH_CenpB_DNA-bd_dom"/>
</dbReference>
<dbReference type="Pfam" id="PF03184">
    <property type="entry name" value="DDE_1"/>
    <property type="match status" value="1"/>
</dbReference>
<keyword evidence="1" id="KW-0238">DNA-binding</keyword>
<evidence type="ECO:0000256" key="2">
    <source>
        <dbReference type="SAM" id="MobiDB-lite"/>
    </source>
</evidence>
<gene>
    <name evidence="5" type="primary">LOC118432716</name>
</gene>
<feature type="compositionally biased region" description="Basic and acidic residues" evidence="2">
    <location>
        <begin position="546"/>
        <end position="564"/>
    </location>
</feature>
<feature type="domain" description="HTH CENPB-type" evidence="3">
    <location>
        <begin position="54"/>
        <end position="133"/>
    </location>
</feature>
<dbReference type="PROSITE" id="PS51253">
    <property type="entry name" value="HTH_CENPB"/>
    <property type="match status" value="1"/>
</dbReference>
<feature type="compositionally biased region" description="Acidic residues" evidence="2">
    <location>
        <begin position="534"/>
        <end position="545"/>
    </location>
</feature>
<feature type="region of interest" description="Disordered" evidence="2">
    <location>
        <begin position="477"/>
        <end position="581"/>
    </location>
</feature>
<feature type="compositionally biased region" description="Low complexity" evidence="2">
    <location>
        <begin position="397"/>
        <end position="417"/>
    </location>
</feature>
<dbReference type="GO" id="GO:0005634">
    <property type="term" value="C:nucleus"/>
    <property type="evidence" value="ECO:0000318"/>
    <property type="project" value="GO_Central"/>
</dbReference>
<dbReference type="RefSeq" id="XP_035700221.1">
    <property type="nucleotide sequence ID" value="XM_035844328.1"/>
</dbReference>
<evidence type="ECO:0000256" key="1">
    <source>
        <dbReference type="ARBA" id="ARBA00023125"/>
    </source>
</evidence>
<dbReference type="OMA" id="KWINDGS"/>
<dbReference type="Pfam" id="PF03221">
    <property type="entry name" value="HTH_Tnp_Tc5"/>
    <property type="match status" value="1"/>
</dbReference>
<organism evidence="4 5">
    <name type="scientific">Branchiostoma floridae</name>
    <name type="common">Florida lancelet</name>
    <name type="synonym">Amphioxus</name>
    <dbReference type="NCBI Taxonomy" id="7739"/>
    <lineage>
        <taxon>Eukaryota</taxon>
        <taxon>Metazoa</taxon>
        <taxon>Chordata</taxon>
        <taxon>Cephalochordata</taxon>
        <taxon>Leptocardii</taxon>
        <taxon>Amphioxiformes</taxon>
        <taxon>Branchiostomatidae</taxon>
        <taxon>Branchiostoma</taxon>
    </lineage>
</organism>
<dbReference type="Gene3D" id="1.10.10.60">
    <property type="entry name" value="Homeodomain-like"/>
    <property type="match status" value="1"/>
</dbReference>
<protein>
    <submittedName>
        <fullName evidence="5">Tigger transposable element-derived protein 2-like</fullName>
    </submittedName>
</protein>
<reference evidence="5" key="2">
    <citation type="submission" date="2025-08" db="UniProtKB">
        <authorList>
            <consortium name="RefSeq"/>
        </authorList>
    </citation>
    <scope>IDENTIFICATION</scope>
    <source>
        <strain evidence="5">S238N-H82</strain>
        <tissue evidence="5">Testes</tissue>
    </source>
</reference>
<dbReference type="PANTHER" id="PTHR19303">
    <property type="entry name" value="TRANSPOSON"/>
    <property type="match status" value="1"/>
</dbReference>
<dbReference type="GeneID" id="118432716"/>
<dbReference type="SMART" id="SM00674">
    <property type="entry name" value="CENPB"/>
    <property type="match status" value="1"/>
</dbReference>
<evidence type="ECO:0000259" key="3">
    <source>
        <dbReference type="PROSITE" id="PS51253"/>
    </source>
</evidence>
<feature type="compositionally biased region" description="Basic and acidic residues" evidence="2">
    <location>
        <begin position="477"/>
        <end position="533"/>
    </location>
</feature>
<reference evidence="4" key="1">
    <citation type="journal article" date="2020" name="Nat. Ecol. Evol.">
        <title>Deeply conserved synteny resolves early events in vertebrate evolution.</title>
        <authorList>
            <person name="Simakov O."/>
            <person name="Marletaz F."/>
            <person name="Yue J.X."/>
            <person name="O'Connell B."/>
            <person name="Jenkins J."/>
            <person name="Brandt A."/>
            <person name="Calef R."/>
            <person name="Tung C.H."/>
            <person name="Huang T.K."/>
            <person name="Schmutz J."/>
            <person name="Satoh N."/>
            <person name="Yu J.K."/>
            <person name="Putnam N.H."/>
            <person name="Green R.E."/>
            <person name="Rokhsar D.S."/>
        </authorList>
    </citation>
    <scope>NUCLEOTIDE SEQUENCE [LARGE SCALE GENOMIC DNA]</scope>
    <source>
        <strain evidence="4">S238N-H82</strain>
    </source>
</reference>
<dbReference type="PANTHER" id="PTHR19303:SF74">
    <property type="entry name" value="POGO TRANSPOSABLE ELEMENT WITH KRAB DOMAIN"/>
    <property type="match status" value="1"/>
</dbReference>
<dbReference type="KEGG" id="bfo:118432716"/>
<evidence type="ECO:0000313" key="4">
    <source>
        <dbReference type="Proteomes" id="UP000001554"/>
    </source>
</evidence>
<evidence type="ECO:0000313" key="5">
    <source>
        <dbReference type="RefSeq" id="XP_035700221.1"/>
    </source>
</evidence>
<keyword evidence="4" id="KW-1185">Reference proteome</keyword>